<proteinExistence type="predicted"/>
<keyword evidence="3" id="KW-1185">Reference proteome</keyword>
<evidence type="ECO:0000256" key="1">
    <source>
        <dbReference type="SAM" id="Phobius"/>
    </source>
</evidence>
<dbReference type="AlphaFoldDB" id="A0A226C1J5"/>
<organism evidence="2 3">
    <name type="scientific">Natranaerobius trueperi</name>
    <dbReference type="NCBI Taxonomy" id="759412"/>
    <lineage>
        <taxon>Bacteria</taxon>
        <taxon>Bacillati</taxon>
        <taxon>Bacillota</taxon>
        <taxon>Clostridia</taxon>
        <taxon>Natranaerobiales</taxon>
        <taxon>Natranaerobiaceae</taxon>
        <taxon>Natranaerobius</taxon>
    </lineage>
</organism>
<reference evidence="2 3" key="1">
    <citation type="submission" date="2017-06" db="EMBL/GenBank/DDBJ databases">
        <title>Draft Genome Sequence of Natranaerobius trueperi halophilic, alkalithermophilic bacteria from soda lakes.</title>
        <authorList>
            <person name="Zhao B."/>
        </authorList>
    </citation>
    <scope>NUCLEOTIDE SEQUENCE [LARGE SCALE GENOMIC DNA]</scope>
    <source>
        <strain evidence="2 3">DSM 18760</strain>
    </source>
</reference>
<sequence>MPKLNKKRILIVILTFVISVVIILGAYFLWKQQQVIGPLEDYLNNHEQVEEYKIKDDGNDLEIYLQFDYEPFLIDPYHEITNEIQKTVSTDYKIIIEDERNNSLKEAYYELQFILWHHYQSNEYDDMLDNLSKIKQEHSLDHLQVFVLDEGFFIQMKDNDSELIEVYDRPLTSGGGDGTNDTRN</sequence>
<keyword evidence="1" id="KW-0472">Membrane</keyword>
<gene>
    <name evidence="2" type="ORF">CDO51_04430</name>
</gene>
<name>A0A226C1J5_9FIRM</name>
<accession>A0A226C1J5</accession>
<dbReference type="OrthoDB" id="1722928at2"/>
<comment type="caution">
    <text evidence="2">The sequence shown here is derived from an EMBL/GenBank/DDBJ whole genome shotgun (WGS) entry which is preliminary data.</text>
</comment>
<keyword evidence="1" id="KW-0812">Transmembrane</keyword>
<dbReference type="EMBL" id="NIQC01000006">
    <property type="protein sequence ID" value="OWZ84309.1"/>
    <property type="molecule type" value="Genomic_DNA"/>
</dbReference>
<feature type="transmembrane region" description="Helical" evidence="1">
    <location>
        <begin position="9"/>
        <end position="30"/>
    </location>
</feature>
<keyword evidence="1" id="KW-1133">Transmembrane helix</keyword>
<evidence type="ECO:0000313" key="3">
    <source>
        <dbReference type="Proteomes" id="UP000214588"/>
    </source>
</evidence>
<evidence type="ECO:0000313" key="2">
    <source>
        <dbReference type="EMBL" id="OWZ84309.1"/>
    </source>
</evidence>
<dbReference type="RefSeq" id="WP_089023094.1">
    <property type="nucleotide sequence ID" value="NZ_NIQC01000006.1"/>
</dbReference>
<protein>
    <submittedName>
        <fullName evidence="2">Uncharacterized protein</fullName>
    </submittedName>
</protein>
<dbReference type="Proteomes" id="UP000214588">
    <property type="component" value="Unassembled WGS sequence"/>
</dbReference>